<accession>H6L3T9</accession>
<proteinExistence type="predicted"/>
<dbReference type="KEGG" id="sgn:SGRA_0029"/>
<reference evidence="1 2" key="1">
    <citation type="journal article" date="2012" name="Stand. Genomic Sci.">
        <title>Complete genome sequencing and analysis of Saprospira grandis str. Lewin, a predatory marine bacterium.</title>
        <authorList>
            <person name="Saw J.H."/>
            <person name="Yuryev A."/>
            <person name="Kanbe M."/>
            <person name="Hou S."/>
            <person name="Young A.G."/>
            <person name="Aizawa S."/>
            <person name="Alam M."/>
        </authorList>
    </citation>
    <scope>NUCLEOTIDE SEQUENCE [LARGE SCALE GENOMIC DNA]</scope>
    <source>
        <strain evidence="1 2">Lewin</strain>
    </source>
</reference>
<evidence type="ECO:0000313" key="2">
    <source>
        <dbReference type="Proteomes" id="UP000007519"/>
    </source>
</evidence>
<dbReference type="HOGENOM" id="CLU_2059785_0_0_10"/>
<dbReference type="EMBL" id="CP002831">
    <property type="protein sequence ID" value="AFC22774.1"/>
    <property type="molecule type" value="Genomic_DNA"/>
</dbReference>
<dbReference type="Proteomes" id="UP000007519">
    <property type="component" value="Chromosome"/>
</dbReference>
<gene>
    <name evidence="1" type="ordered locus">SGRA_0029</name>
</gene>
<keyword evidence="2" id="KW-1185">Reference proteome</keyword>
<organism evidence="1 2">
    <name type="scientific">Saprospira grandis (strain Lewin)</name>
    <dbReference type="NCBI Taxonomy" id="984262"/>
    <lineage>
        <taxon>Bacteria</taxon>
        <taxon>Pseudomonadati</taxon>
        <taxon>Bacteroidota</taxon>
        <taxon>Saprospiria</taxon>
        <taxon>Saprospirales</taxon>
        <taxon>Saprospiraceae</taxon>
        <taxon>Saprospira</taxon>
    </lineage>
</organism>
<name>H6L3T9_SAPGL</name>
<protein>
    <submittedName>
        <fullName evidence="1">Uncharacterized protein</fullName>
    </submittedName>
</protein>
<dbReference type="STRING" id="984262.SGRA_0029"/>
<dbReference type="AlphaFoldDB" id="H6L3T9"/>
<evidence type="ECO:0000313" key="1">
    <source>
        <dbReference type="EMBL" id="AFC22774.1"/>
    </source>
</evidence>
<sequence length="119" mass="12902">MIISSLGLISCCIQINIYENRIFLPNFGLFLSSAQSPLSKKRSSSQKDYSFLQKRKKVRLYRALSSFFWGCPGRWPGRAVPQLAGLLGPAAACGGLGLALRATAIHPSAGGFAASRRKK</sequence>